<sequence length="130" mass="13958">MWKGIALQRLRKPILGPALESQTLTPDTAGCGEASGKLLKGKSVIRGHKSGWRLGRASRFSRHSELVGLLQGTTNPQLAGRDRFVEQDSKPTTASAAPPASPPTKPQNEEFREGDEGTKTRAHTGHPILA</sequence>
<organism evidence="2 3">
    <name type="scientific">Penicillium oxalicum (strain 114-2 / CGMCC 5302)</name>
    <name type="common">Penicillium decumbens</name>
    <dbReference type="NCBI Taxonomy" id="933388"/>
    <lineage>
        <taxon>Eukaryota</taxon>
        <taxon>Fungi</taxon>
        <taxon>Dikarya</taxon>
        <taxon>Ascomycota</taxon>
        <taxon>Pezizomycotina</taxon>
        <taxon>Eurotiomycetes</taxon>
        <taxon>Eurotiomycetidae</taxon>
        <taxon>Eurotiales</taxon>
        <taxon>Aspergillaceae</taxon>
        <taxon>Penicillium</taxon>
    </lineage>
</organism>
<evidence type="ECO:0000256" key="1">
    <source>
        <dbReference type="SAM" id="MobiDB-lite"/>
    </source>
</evidence>
<proteinExistence type="predicted"/>
<gene>
    <name evidence="2" type="ORF">PDE_03531</name>
</gene>
<dbReference type="HOGENOM" id="CLU_1938873_0_0_1"/>
<reference evidence="2 3" key="1">
    <citation type="journal article" date="2013" name="PLoS ONE">
        <title>Genomic and secretomic analyses reveal unique features of the lignocellulolytic enzyme system of Penicillium decumbens.</title>
        <authorList>
            <person name="Liu G."/>
            <person name="Zhang L."/>
            <person name="Wei X."/>
            <person name="Zou G."/>
            <person name="Qin Y."/>
            <person name="Ma L."/>
            <person name="Li J."/>
            <person name="Zheng H."/>
            <person name="Wang S."/>
            <person name="Wang C."/>
            <person name="Xun L."/>
            <person name="Zhao G.-P."/>
            <person name="Zhou Z."/>
            <person name="Qu Y."/>
        </authorList>
    </citation>
    <scope>NUCLEOTIDE SEQUENCE [LARGE SCALE GENOMIC DNA]</scope>
    <source>
        <strain evidence="3">114-2 / CGMCC 5302</strain>
    </source>
</reference>
<protein>
    <submittedName>
        <fullName evidence="2">Uncharacterized protein</fullName>
    </submittedName>
</protein>
<accession>S7ZD62</accession>
<dbReference type="AlphaFoldDB" id="S7ZD62"/>
<keyword evidence="3" id="KW-1185">Reference proteome</keyword>
<feature type="compositionally biased region" description="Basic and acidic residues" evidence="1">
    <location>
        <begin position="107"/>
        <end position="119"/>
    </location>
</feature>
<evidence type="ECO:0000313" key="2">
    <source>
        <dbReference type="EMBL" id="EPS28585.1"/>
    </source>
</evidence>
<feature type="region of interest" description="Disordered" evidence="1">
    <location>
        <begin position="71"/>
        <end position="130"/>
    </location>
</feature>
<evidence type="ECO:0000313" key="3">
    <source>
        <dbReference type="Proteomes" id="UP000019376"/>
    </source>
</evidence>
<dbReference type="Proteomes" id="UP000019376">
    <property type="component" value="Unassembled WGS sequence"/>
</dbReference>
<name>S7ZD62_PENO1</name>
<dbReference type="EMBL" id="KB644411">
    <property type="protein sequence ID" value="EPS28585.1"/>
    <property type="molecule type" value="Genomic_DNA"/>
</dbReference>
<feature type="compositionally biased region" description="Basic and acidic residues" evidence="1">
    <location>
        <begin position="80"/>
        <end position="89"/>
    </location>
</feature>